<dbReference type="Proteomes" id="UP001165121">
    <property type="component" value="Unassembled WGS sequence"/>
</dbReference>
<sequence>MRMNVHKTWALFKSQGSTRFRPKDFEYNLRERMFFLKQKETIHEYVSKFQDLLSLTELEISELEKRFVFQKGLREEPAKKIKRKSPNDRQETIEIAFNFAFAHYSGRPRRVPSKSFKPVSTKSGHRAIKSRPHKTKHFEKKNDKNDDWTKTATCKNCGVVSRISPSKRKEANRYISGALYAILQAAAQAFKGVGQERPVTVFIDNGCSLNGVSEELMKRLELDVTEGEMMQVYLGYDQVVHRPRRTVYMNLQIPGFPLTS</sequence>
<organism evidence="2 3">
    <name type="scientific">Phytophthora fragariaefolia</name>
    <dbReference type="NCBI Taxonomy" id="1490495"/>
    <lineage>
        <taxon>Eukaryota</taxon>
        <taxon>Sar</taxon>
        <taxon>Stramenopiles</taxon>
        <taxon>Oomycota</taxon>
        <taxon>Peronosporomycetes</taxon>
        <taxon>Peronosporales</taxon>
        <taxon>Peronosporaceae</taxon>
        <taxon>Phytophthora</taxon>
    </lineage>
</organism>
<evidence type="ECO:0000313" key="3">
    <source>
        <dbReference type="Proteomes" id="UP001165121"/>
    </source>
</evidence>
<dbReference type="OrthoDB" id="5563411at2759"/>
<keyword evidence="3" id="KW-1185">Reference proteome</keyword>
<proteinExistence type="predicted"/>
<name>A0A9W6U9B8_9STRA</name>
<evidence type="ECO:0000313" key="2">
    <source>
        <dbReference type="EMBL" id="GMF27785.1"/>
    </source>
</evidence>
<accession>A0A9W6U9B8</accession>
<reference evidence="2" key="1">
    <citation type="submission" date="2023-04" db="EMBL/GenBank/DDBJ databases">
        <title>Phytophthora fragariaefolia NBRC 109709.</title>
        <authorList>
            <person name="Ichikawa N."/>
            <person name="Sato H."/>
            <person name="Tonouchi N."/>
        </authorList>
    </citation>
    <scope>NUCLEOTIDE SEQUENCE</scope>
    <source>
        <strain evidence="2">NBRC 109709</strain>
    </source>
</reference>
<feature type="compositionally biased region" description="Basic residues" evidence="1">
    <location>
        <begin position="123"/>
        <end position="139"/>
    </location>
</feature>
<comment type="caution">
    <text evidence="2">The sequence shown here is derived from an EMBL/GenBank/DDBJ whole genome shotgun (WGS) entry which is preliminary data.</text>
</comment>
<evidence type="ECO:0000256" key="1">
    <source>
        <dbReference type="SAM" id="MobiDB-lite"/>
    </source>
</evidence>
<dbReference type="AlphaFoldDB" id="A0A9W6U9B8"/>
<gene>
    <name evidence="2" type="ORF">Pfra01_000559400</name>
</gene>
<dbReference type="EMBL" id="BSXT01000447">
    <property type="protein sequence ID" value="GMF27785.1"/>
    <property type="molecule type" value="Genomic_DNA"/>
</dbReference>
<protein>
    <submittedName>
        <fullName evidence="2">Unnamed protein product</fullName>
    </submittedName>
</protein>
<feature type="region of interest" description="Disordered" evidence="1">
    <location>
        <begin position="110"/>
        <end position="144"/>
    </location>
</feature>